<dbReference type="Proteomes" id="UP000244803">
    <property type="component" value="Chromosome 1"/>
</dbReference>
<feature type="compositionally biased region" description="Basic residues" evidence="2">
    <location>
        <begin position="1"/>
        <end position="10"/>
    </location>
</feature>
<feature type="domain" description="RRM" evidence="3">
    <location>
        <begin position="465"/>
        <end position="540"/>
    </location>
</feature>
<feature type="region of interest" description="Disordered" evidence="2">
    <location>
        <begin position="610"/>
        <end position="699"/>
    </location>
</feature>
<dbReference type="GO" id="GO:0003723">
    <property type="term" value="F:RNA binding"/>
    <property type="evidence" value="ECO:0007669"/>
    <property type="project" value="UniProtKB-UniRule"/>
</dbReference>
<dbReference type="SMART" id="SM00360">
    <property type="entry name" value="RRM"/>
    <property type="match status" value="2"/>
</dbReference>
<keyword evidence="1" id="KW-0694">RNA-binding</keyword>
<dbReference type="PROSITE" id="PS50102">
    <property type="entry name" value="RRM"/>
    <property type="match status" value="1"/>
</dbReference>
<feature type="compositionally biased region" description="Basic and acidic residues" evidence="2">
    <location>
        <begin position="794"/>
        <end position="819"/>
    </location>
</feature>
<accession>A0A976M4N7</accession>
<name>A0A976M4N7_THEOR</name>
<reference evidence="4" key="1">
    <citation type="submission" date="2022-07" db="EMBL/GenBank/DDBJ databases">
        <title>Evaluation of T. orientalis genome assembly methods using nanopore sequencing and analysis of variation between genomes.</title>
        <authorList>
            <person name="Yam J."/>
            <person name="Micallef M.L."/>
            <person name="Liu M."/>
            <person name="Djordjevic S.P."/>
            <person name="Bogema D.R."/>
            <person name="Jenkins C."/>
        </authorList>
    </citation>
    <scope>NUCLEOTIDE SEQUENCE</scope>
    <source>
        <strain evidence="4">Fish Creek</strain>
    </source>
</reference>
<feature type="compositionally biased region" description="Basic and acidic residues" evidence="2">
    <location>
        <begin position="11"/>
        <end position="25"/>
    </location>
</feature>
<dbReference type="OrthoDB" id="2017782at2759"/>
<dbReference type="InterPro" id="IPR012677">
    <property type="entry name" value="Nucleotide-bd_a/b_plait_sf"/>
</dbReference>
<feature type="region of interest" description="Disordered" evidence="2">
    <location>
        <begin position="1"/>
        <end position="88"/>
    </location>
</feature>
<evidence type="ECO:0000313" key="4">
    <source>
        <dbReference type="EMBL" id="UKJ87662.1"/>
    </source>
</evidence>
<evidence type="ECO:0000256" key="2">
    <source>
        <dbReference type="SAM" id="MobiDB-lite"/>
    </source>
</evidence>
<dbReference type="CDD" id="cd00590">
    <property type="entry name" value="RRM_SF"/>
    <property type="match status" value="2"/>
</dbReference>
<feature type="compositionally biased region" description="Acidic residues" evidence="2">
    <location>
        <begin position="46"/>
        <end position="58"/>
    </location>
</feature>
<sequence>MPPKKTKRGTKKEQKVEVTPEDKLQEVVGENVDLDETVEGVKLQEESVETGLDLDVDAQMDPFGQPTDSEAQKSEEELPNDENEAEVDNVNVDLSIEEGPEVLQQPDQPFDDDEAPSDDLLLEMGDLLNSLVELSSELEEKEEDEEEGAIREDEVPFERLPELNPVSSVLLLVNLPPELDSTRVLNLFKDSKLVTSVTLISKTQVKVFFKSQIVASEAKSRLDNMKLYNRRLQALYARDVLANNFVPPPAYPPMVQPPGNYNRMPNNFQIRNNNFFPHVPPPPNKTYTRLQQDKGKLMFNKYKLLNVTLQQLLLEFYNKLNLVPGTGKSKWDETKSFFENQVAFDRVYQKMGITTRYILIGNLKESVLENTESVYDFLSRFTNNPYTYQIVKLPYNYPNAPENESLEDRRWLHVMFDKNRDGSGFFNKLNHLINYKKDQPSMDTEDPDKLKDLVLRYSCPLSAMESLWISNVSEFCGYFKSEDDVYGFFNSLGVVKNFKLVSDSGCIFVTFQNKDITTRIYNFLNTLSPKRVIKVSSYTNSRNNPGEPERADFEAELYPLEKDTDVLNVDFSGRTENSFVLGQKLLNAIKRRADSQEVIDRLLKSNDISTFMSEPQSKRQRTVRPEPSEFRRRDTPRFERRPYRDGGGRDSYGRSDYNRDSYPRDNYGRDSHSRDHYGREPYSRDSYRDSYRDSRDSRDIRDSRDLREGYGRDRDREFNRFRQRYPINKERVDRFGRTIRNYDRMRRDEPWKGPKGHHNDPVHPHRDSGPREHYPEDPGDKFREQKDVGSAPEVDSRDEAELFKGRSPDRPLPESPVDDGKREMIYSKLLKRGKYICRVSCAFIRGDYDSKLPELLDVNQRANPERLKNCLSKSGELSLWQLGADSKDDSEKYDSLCDYLISKNRVALVQQGPYDVYIVPPNDSYVEMLQTPDANFMYAYLLPRSP</sequence>
<dbReference type="InterPro" id="IPR012921">
    <property type="entry name" value="SPOC_C"/>
</dbReference>
<dbReference type="InterPro" id="IPR035979">
    <property type="entry name" value="RBD_domain_sf"/>
</dbReference>
<dbReference type="Pfam" id="PF00076">
    <property type="entry name" value="RRM_1"/>
    <property type="match status" value="1"/>
</dbReference>
<dbReference type="AlphaFoldDB" id="A0A976M4N7"/>
<evidence type="ECO:0000256" key="1">
    <source>
        <dbReference type="PROSITE-ProRule" id="PRU00176"/>
    </source>
</evidence>
<evidence type="ECO:0000313" key="5">
    <source>
        <dbReference type="Proteomes" id="UP000244803"/>
    </source>
</evidence>
<evidence type="ECO:0000259" key="3">
    <source>
        <dbReference type="PROSITE" id="PS50102"/>
    </source>
</evidence>
<dbReference type="Pfam" id="PF07744">
    <property type="entry name" value="SPOC"/>
    <property type="match status" value="1"/>
</dbReference>
<feature type="compositionally biased region" description="Acidic residues" evidence="2">
    <location>
        <begin position="77"/>
        <end position="87"/>
    </location>
</feature>
<feature type="compositionally biased region" description="Basic and acidic residues" evidence="2">
    <location>
        <begin position="623"/>
        <end position="699"/>
    </location>
</feature>
<dbReference type="Gene3D" id="3.30.70.330">
    <property type="match status" value="1"/>
</dbReference>
<dbReference type="CDD" id="cd21546">
    <property type="entry name" value="SPOC_FPA-like"/>
    <property type="match status" value="1"/>
</dbReference>
<feature type="region of interest" description="Disordered" evidence="2">
    <location>
        <begin position="746"/>
        <end position="819"/>
    </location>
</feature>
<proteinExistence type="predicted"/>
<dbReference type="InterPro" id="IPR000504">
    <property type="entry name" value="RRM_dom"/>
</dbReference>
<gene>
    <name evidence="4" type="ORF">MACJ_000100</name>
</gene>
<organism evidence="4 5">
    <name type="scientific">Theileria orientalis</name>
    <dbReference type="NCBI Taxonomy" id="68886"/>
    <lineage>
        <taxon>Eukaryota</taxon>
        <taxon>Sar</taxon>
        <taxon>Alveolata</taxon>
        <taxon>Apicomplexa</taxon>
        <taxon>Aconoidasida</taxon>
        <taxon>Piroplasmida</taxon>
        <taxon>Theileriidae</taxon>
        <taxon>Theileria</taxon>
    </lineage>
</organism>
<dbReference type="EMBL" id="CP056065">
    <property type="protein sequence ID" value="UKJ87662.1"/>
    <property type="molecule type" value="Genomic_DNA"/>
</dbReference>
<dbReference type="SUPFAM" id="SSF54928">
    <property type="entry name" value="RNA-binding domain, RBD"/>
    <property type="match status" value="2"/>
</dbReference>
<protein>
    <recommendedName>
        <fullName evidence="3">RRM domain-containing protein</fullName>
    </recommendedName>
</protein>
<feature type="compositionally biased region" description="Basic and acidic residues" evidence="2">
    <location>
        <begin position="746"/>
        <end position="787"/>
    </location>
</feature>